<dbReference type="PANTHER" id="PTHR21060:SF15">
    <property type="entry name" value="ACETATE KINASE-RELATED"/>
    <property type="match status" value="1"/>
</dbReference>
<feature type="binding site" evidence="6">
    <location>
        <begin position="206"/>
        <end position="210"/>
    </location>
    <ligand>
        <name>ATP</name>
        <dbReference type="ChEBI" id="CHEBI:30616"/>
    </ligand>
</feature>
<organism evidence="9 10">
    <name type="scientific">Streptoalloteichus hindustanus</name>
    <dbReference type="NCBI Taxonomy" id="2017"/>
    <lineage>
        <taxon>Bacteria</taxon>
        <taxon>Bacillati</taxon>
        <taxon>Actinomycetota</taxon>
        <taxon>Actinomycetes</taxon>
        <taxon>Pseudonocardiales</taxon>
        <taxon>Pseudonocardiaceae</taxon>
        <taxon>Streptoalloteichus</taxon>
    </lineage>
</organism>
<dbReference type="OrthoDB" id="9802453at2"/>
<evidence type="ECO:0000256" key="2">
    <source>
        <dbReference type="ARBA" id="ARBA00022679"/>
    </source>
</evidence>
<dbReference type="PROSITE" id="PS01076">
    <property type="entry name" value="ACETATE_KINASE_2"/>
    <property type="match status" value="1"/>
</dbReference>
<comment type="function">
    <text evidence="6">Catalyzes the formation of acetyl phosphate from acetate and ATP. Can also catalyze the reverse reaction.</text>
</comment>
<dbReference type="UniPathway" id="UPA00340">
    <property type="reaction ID" value="UER00458"/>
</dbReference>
<dbReference type="PRINTS" id="PR00471">
    <property type="entry name" value="ACETATEKNASE"/>
</dbReference>
<dbReference type="InterPro" id="IPR000890">
    <property type="entry name" value="Aliphatic_acid_kin_short-chain"/>
</dbReference>
<sequence>MAVDGMTEPVAVLTVNGGSSSLRLHLVRIDSENHGENHGEGRGEGPEATETVIAEHTVEHAPDTPPATKALNDFVRCVGMVSIRGVGHRLVHGGPRLRRPTLADDEAVAAAREAAPLAPVHVPSALRLLGTTRTLLPHVPHVLCPDTAFHADLPEVASTYPLPKSWRDRHGLRRFGFHGLSYAWAVRRAAQLLDRPVADLQLLLTHLGGGCSVCAVRGGRSVDTSMGFTPLEGVPMTKRSGSVDPGILLWLLERGGLTPEELSDGLYQHSGLMGLSGERSADTRELVPAAERGDAAARLAMDVFAHRLRRELAAAATSLDRIDAVVFTGEIGWDQPEVREAACAGLGLLGVRGGLAGNREDDGPVSAPGAAVPVLVVRPREELQIARDTRTALPSERNPSGVVGRRA</sequence>
<dbReference type="EMBL" id="FQVN01000003">
    <property type="protein sequence ID" value="SHF29939.1"/>
    <property type="molecule type" value="Genomic_DNA"/>
</dbReference>
<comment type="catalytic activity">
    <reaction evidence="6">
        <text>acetate + ATP = acetyl phosphate + ADP</text>
        <dbReference type="Rhea" id="RHEA:11352"/>
        <dbReference type="ChEBI" id="CHEBI:22191"/>
        <dbReference type="ChEBI" id="CHEBI:30089"/>
        <dbReference type="ChEBI" id="CHEBI:30616"/>
        <dbReference type="ChEBI" id="CHEBI:456216"/>
        <dbReference type="EC" id="2.7.2.1"/>
    </reaction>
</comment>
<comment type="similarity">
    <text evidence="1 6 7">Belongs to the acetokinase family.</text>
</comment>
<keyword evidence="4 6" id="KW-0418">Kinase</keyword>
<dbReference type="STRING" id="2017.SAMN05444320_103129"/>
<feature type="active site" description="Proton donor/acceptor" evidence="6">
    <location>
        <position position="146"/>
    </location>
</feature>
<feature type="region of interest" description="Disordered" evidence="8">
    <location>
        <begin position="388"/>
        <end position="407"/>
    </location>
</feature>
<keyword evidence="10" id="KW-1185">Reference proteome</keyword>
<comment type="caution">
    <text evidence="6">Lacks conserved residue(s) required for the propagation of feature annotation.</text>
</comment>
<feature type="site" description="Transition state stabilizer" evidence="6">
    <location>
        <position position="178"/>
    </location>
</feature>
<proteinExistence type="inferred from homology"/>
<evidence type="ECO:0000313" key="9">
    <source>
        <dbReference type="EMBL" id="SHF29939.1"/>
    </source>
</evidence>
<keyword evidence="6" id="KW-0460">Magnesium</keyword>
<dbReference type="GO" id="GO:0000287">
    <property type="term" value="F:magnesium ion binding"/>
    <property type="evidence" value="ECO:0007669"/>
    <property type="project" value="UniProtKB-UniRule"/>
</dbReference>
<dbReference type="GO" id="GO:0005524">
    <property type="term" value="F:ATP binding"/>
    <property type="evidence" value="ECO:0007669"/>
    <property type="project" value="UniProtKB-KW"/>
</dbReference>
<dbReference type="Proteomes" id="UP000184501">
    <property type="component" value="Unassembled WGS sequence"/>
</dbReference>
<evidence type="ECO:0000256" key="4">
    <source>
        <dbReference type="ARBA" id="ARBA00022777"/>
    </source>
</evidence>
<dbReference type="InterPro" id="IPR023865">
    <property type="entry name" value="Aliphatic_acid_kinase_CS"/>
</dbReference>
<evidence type="ECO:0000256" key="8">
    <source>
        <dbReference type="SAM" id="MobiDB-lite"/>
    </source>
</evidence>
<dbReference type="InterPro" id="IPR004372">
    <property type="entry name" value="Ac/propionate_kinase"/>
</dbReference>
<dbReference type="GO" id="GO:0005737">
    <property type="term" value="C:cytoplasm"/>
    <property type="evidence" value="ECO:0007669"/>
    <property type="project" value="UniProtKB-SubCell"/>
</dbReference>
<feature type="site" description="Transition state stabilizer" evidence="6">
    <location>
        <position position="239"/>
    </location>
</feature>
<keyword evidence="6" id="KW-0479">Metal-binding</keyword>
<dbReference type="AlphaFoldDB" id="A0A1M5AI16"/>
<feature type="binding site" evidence="6">
    <location>
        <begin position="282"/>
        <end position="284"/>
    </location>
    <ligand>
        <name>ATP</name>
        <dbReference type="ChEBI" id="CHEBI:30616"/>
    </ligand>
</feature>
<comment type="subcellular location">
    <subcellularLocation>
        <location evidence="6">Cytoplasm</location>
    </subcellularLocation>
</comment>
<feature type="binding site" evidence="6">
    <location>
        <position position="16"/>
    </location>
    <ligand>
        <name>Mg(2+)</name>
        <dbReference type="ChEBI" id="CHEBI:18420"/>
    </ligand>
</feature>
<dbReference type="GO" id="GO:0006083">
    <property type="term" value="P:acetate metabolic process"/>
    <property type="evidence" value="ECO:0007669"/>
    <property type="project" value="TreeGrafter"/>
</dbReference>
<dbReference type="PIRSF" id="PIRSF000722">
    <property type="entry name" value="Acetate_prop_kin"/>
    <property type="match status" value="1"/>
</dbReference>
<accession>A0A1M5AI16</accession>
<evidence type="ECO:0000256" key="7">
    <source>
        <dbReference type="RuleBase" id="RU003835"/>
    </source>
</evidence>
<comment type="cofactor">
    <cofactor evidence="6">
        <name>Mg(2+)</name>
        <dbReference type="ChEBI" id="CHEBI:18420"/>
    </cofactor>
    <cofactor evidence="6">
        <name>Mn(2+)</name>
        <dbReference type="ChEBI" id="CHEBI:29035"/>
    </cofactor>
    <text evidence="6">Mg(2+). Can also accept Mn(2+).</text>
</comment>
<dbReference type="GO" id="GO:0008776">
    <property type="term" value="F:acetate kinase activity"/>
    <property type="evidence" value="ECO:0007669"/>
    <property type="project" value="UniProtKB-UniRule"/>
</dbReference>
<protein>
    <recommendedName>
        <fullName evidence="6">Acetate kinase</fullName>
        <ecNumber evidence="6">2.7.2.1</ecNumber>
    </recommendedName>
    <alternativeName>
        <fullName evidence="6">Acetokinase</fullName>
    </alternativeName>
</protein>
<dbReference type="Pfam" id="PF00871">
    <property type="entry name" value="Acetate_kinase"/>
    <property type="match status" value="1"/>
</dbReference>
<evidence type="ECO:0000256" key="5">
    <source>
        <dbReference type="ARBA" id="ARBA00022840"/>
    </source>
</evidence>
<dbReference type="InterPro" id="IPR043129">
    <property type="entry name" value="ATPase_NBD"/>
</dbReference>
<dbReference type="PANTHER" id="PTHR21060">
    <property type="entry name" value="ACETATE KINASE"/>
    <property type="match status" value="1"/>
</dbReference>
<dbReference type="HAMAP" id="MF_00020">
    <property type="entry name" value="Acetate_kinase"/>
    <property type="match status" value="1"/>
</dbReference>
<reference evidence="9 10" key="1">
    <citation type="submission" date="2016-11" db="EMBL/GenBank/DDBJ databases">
        <authorList>
            <person name="Jaros S."/>
            <person name="Januszkiewicz K."/>
            <person name="Wedrychowicz H."/>
        </authorList>
    </citation>
    <scope>NUCLEOTIDE SEQUENCE [LARGE SCALE GENOMIC DNA]</scope>
    <source>
        <strain evidence="9 10">DSM 44523</strain>
    </source>
</reference>
<dbReference type="EC" id="2.7.2.1" evidence="6"/>
<evidence type="ECO:0000256" key="1">
    <source>
        <dbReference type="ARBA" id="ARBA00008748"/>
    </source>
</evidence>
<dbReference type="NCBIfam" id="TIGR00016">
    <property type="entry name" value="ackA"/>
    <property type="match status" value="1"/>
</dbReference>
<dbReference type="SUPFAM" id="SSF53067">
    <property type="entry name" value="Actin-like ATPase domain"/>
    <property type="match status" value="2"/>
</dbReference>
<dbReference type="GO" id="GO:0006085">
    <property type="term" value="P:acetyl-CoA biosynthetic process"/>
    <property type="evidence" value="ECO:0007669"/>
    <property type="project" value="UniProtKB-UniRule"/>
</dbReference>
<evidence type="ECO:0000256" key="3">
    <source>
        <dbReference type="ARBA" id="ARBA00022741"/>
    </source>
</evidence>
<evidence type="ECO:0000256" key="6">
    <source>
        <dbReference type="HAMAP-Rule" id="MF_00020"/>
    </source>
</evidence>
<dbReference type="Gene3D" id="3.30.420.40">
    <property type="match status" value="2"/>
</dbReference>
<comment type="pathway">
    <text evidence="6">Metabolic intermediate biosynthesis; acetyl-CoA biosynthesis; acetyl-CoA from acetate: step 1/2.</text>
</comment>
<gene>
    <name evidence="6" type="primary">ackA</name>
    <name evidence="9" type="ORF">SAMN05444320_103129</name>
</gene>
<keyword evidence="6" id="KW-0963">Cytoplasm</keyword>
<name>A0A1M5AI16_STRHI</name>
<keyword evidence="5 6" id="KW-0067">ATP-binding</keyword>
<keyword evidence="2 6" id="KW-0808">Transferase</keyword>
<evidence type="ECO:0000313" key="10">
    <source>
        <dbReference type="Proteomes" id="UP000184501"/>
    </source>
</evidence>
<feature type="binding site" evidence="6">
    <location>
        <position position="381"/>
    </location>
    <ligand>
        <name>Mg(2+)</name>
        <dbReference type="ChEBI" id="CHEBI:18420"/>
    </ligand>
</feature>
<feature type="binding site" evidence="6">
    <location>
        <position position="89"/>
    </location>
    <ligand>
        <name>substrate</name>
    </ligand>
</feature>
<keyword evidence="3 6" id="KW-0547">Nucleotide-binding</keyword>
<comment type="subunit">
    <text evidence="6">Homodimer.</text>
</comment>